<protein>
    <submittedName>
        <fullName evidence="2">Uncharacterized protein</fullName>
    </submittedName>
</protein>
<gene>
    <name evidence="2" type="ORF">DI564_12595</name>
</gene>
<dbReference type="EMBL" id="QFPO01000011">
    <property type="protein sequence ID" value="PZQ12877.1"/>
    <property type="molecule type" value="Genomic_DNA"/>
</dbReference>
<comment type="caution">
    <text evidence="2">The sequence shown here is derived from an EMBL/GenBank/DDBJ whole genome shotgun (WGS) entry which is preliminary data.</text>
</comment>
<feature type="signal peptide" evidence="1">
    <location>
        <begin position="1"/>
        <end position="24"/>
    </location>
</feature>
<name>A0A2W5LZT5_9GAMM</name>
<evidence type="ECO:0000313" key="2">
    <source>
        <dbReference type="EMBL" id="PZQ12877.1"/>
    </source>
</evidence>
<evidence type="ECO:0000256" key="1">
    <source>
        <dbReference type="SAM" id="SignalP"/>
    </source>
</evidence>
<evidence type="ECO:0000313" key="3">
    <source>
        <dbReference type="Proteomes" id="UP000249046"/>
    </source>
</evidence>
<feature type="chain" id="PRO_5016035731" evidence="1">
    <location>
        <begin position="25"/>
        <end position="389"/>
    </location>
</feature>
<dbReference type="Proteomes" id="UP000249046">
    <property type="component" value="Unassembled WGS sequence"/>
</dbReference>
<dbReference type="AlphaFoldDB" id="A0A2W5LZT5"/>
<accession>A0A2W5LZT5</accession>
<organism evidence="2 3">
    <name type="scientific">Rhodanobacter denitrificans</name>
    <dbReference type="NCBI Taxonomy" id="666685"/>
    <lineage>
        <taxon>Bacteria</taxon>
        <taxon>Pseudomonadati</taxon>
        <taxon>Pseudomonadota</taxon>
        <taxon>Gammaproteobacteria</taxon>
        <taxon>Lysobacterales</taxon>
        <taxon>Rhodanobacteraceae</taxon>
        <taxon>Rhodanobacter</taxon>
    </lineage>
</organism>
<proteinExistence type="predicted"/>
<sequence length="389" mass="41045">MHRYTRTFTTIGLLVCASAVAAQAVVVAVPARAGAVDGRTENSDAFVWQLFTQFAAPAEKGKASPVAFETWASDADTFASTPRWPEPGAPKKLQASVLRAEKTVHGGAAVDVACVPPGNAAVGGFPTGGTPVACVAEETRRNRPQFDYIVANRLNTQAGLADAYARGFKVVMPAESLSVKGDWVPVATLLRWIPSLGSVERVRSLYYTASSGGVEYAVVSLHVSSRQNANWVWGTFEHELNPGRCDDIGCFDTFGAQDAAVPPNRRTINTQYGACAKTPALTSLMAQAGLSPVWRHYCLKSTQVDYAAPDGTPYVLGNSVIERIVGNGTVAASSCIACHAYASFGKDGKPAAAATAMLPYNPTGQPIAAVLEGSVQFDFMWGVLLAPAK</sequence>
<reference evidence="2 3" key="1">
    <citation type="submission" date="2017-08" db="EMBL/GenBank/DDBJ databases">
        <title>Infants hospitalized years apart are colonized by the same room-sourced microbial strains.</title>
        <authorList>
            <person name="Brooks B."/>
            <person name="Olm M.R."/>
            <person name="Firek B.A."/>
            <person name="Baker R."/>
            <person name="Thomas B.C."/>
            <person name="Morowitz M.J."/>
            <person name="Banfield J.F."/>
        </authorList>
    </citation>
    <scope>NUCLEOTIDE SEQUENCE [LARGE SCALE GENOMIC DNA]</scope>
    <source>
        <strain evidence="2">S2_005_003_R2_42</strain>
    </source>
</reference>
<keyword evidence="1" id="KW-0732">Signal</keyword>